<sequence length="91" mass="10404">MKELEDLTIIEKEVLLVFCDANNFSLSSHIPLEAVKRRLRDLSPKLVKKAINLLLTNGFIMKHPTRHRITYQLTKKGLHSGNQIKLGISNL</sequence>
<evidence type="ECO:0000313" key="1">
    <source>
        <dbReference type="EMBL" id="KKL75148.1"/>
    </source>
</evidence>
<name>A0A0F9ELY3_9ZZZZ</name>
<dbReference type="SUPFAM" id="SSF46785">
    <property type="entry name" value="Winged helix' DNA-binding domain"/>
    <property type="match status" value="1"/>
</dbReference>
<reference evidence="1" key="1">
    <citation type="journal article" date="2015" name="Nature">
        <title>Complex archaea that bridge the gap between prokaryotes and eukaryotes.</title>
        <authorList>
            <person name="Spang A."/>
            <person name="Saw J.H."/>
            <person name="Jorgensen S.L."/>
            <person name="Zaremba-Niedzwiedzka K."/>
            <person name="Martijn J."/>
            <person name="Lind A.E."/>
            <person name="van Eijk R."/>
            <person name="Schleper C."/>
            <person name="Guy L."/>
            <person name="Ettema T.J."/>
        </authorList>
    </citation>
    <scope>NUCLEOTIDE SEQUENCE</scope>
</reference>
<organism evidence="1">
    <name type="scientific">marine sediment metagenome</name>
    <dbReference type="NCBI Taxonomy" id="412755"/>
    <lineage>
        <taxon>unclassified sequences</taxon>
        <taxon>metagenomes</taxon>
        <taxon>ecological metagenomes</taxon>
    </lineage>
</organism>
<proteinExistence type="predicted"/>
<dbReference type="AlphaFoldDB" id="A0A0F9ELY3"/>
<comment type="caution">
    <text evidence="1">The sequence shown here is derived from an EMBL/GenBank/DDBJ whole genome shotgun (WGS) entry which is preliminary data.</text>
</comment>
<protein>
    <submittedName>
        <fullName evidence="1">Uncharacterized protein</fullName>
    </submittedName>
</protein>
<dbReference type="InterPro" id="IPR036390">
    <property type="entry name" value="WH_DNA-bd_sf"/>
</dbReference>
<gene>
    <name evidence="1" type="ORF">LCGC14_2057800</name>
</gene>
<dbReference type="EMBL" id="LAZR01024433">
    <property type="protein sequence ID" value="KKL75148.1"/>
    <property type="molecule type" value="Genomic_DNA"/>
</dbReference>
<accession>A0A0F9ELY3</accession>